<feature type="region of interest" description="Disordered" evidence="1">
    <location>
        <begin position="16"/>
        <end position="41"/>
    </location>
</feature>
<feature type="non-terminal residue" evidence="2">
    <location>
        <position position="1"/>
    </location>
</feature>
<dbReference type="EMBL" id="AZIM01000714">
    <property type="protein sequence ID" value="ETE69675.1"/>
    <property type="molecule type" value="Genomic_DNA"/>
</dbReference>
<evidence type="ECO:0000256" key="1">
    <source>
        <dbReference type="SAM" id="MobiDB-lite"/>
    </source>
</evidence>
<feature type="region of interest" description="Disordered" evidence="1">
    <location>
        <begin position="166"/>
        <end position="221"/>
    </location>
</feature>
<evidence type="ECO:0000313" key="2">
    <source>
        <dbReference type="EMBL" id="ETE69675.1"/>
    </source>
</evidence>
<dbReference type="AlphaFoldDB" id="V8P5S6"/>
<name>V8P5S6_OPHHA</name>
<gene>
    <name evidence="2" type="primary">RNF20</name>
    <name evidence="2" type="ORF">L345_04521</name>
</gene>
<accession>V8P5S6</accession>
<proteinExistence type="predicted"/>
<protein>
    <submittedName>
        <fullName evidence="2">E3 ubiquitin-protein ligase BRE1A</fullName>
    </submittedName>
</protein>
<dbReference type="Proteomes" id="UP000018936">
    <property type="component" value="Unassembled WGS sequence"/>
</dbReference>
<organism evidence="2 3">
    <name type="scientific">Ophiophagus hannah</name>
    <name type="common">King cobra</name>
    <name type="synonym">Naja hannah</name>
    <dbReference type="NCBI Taxonomy" id="8665"/>
    <lineage>
        <taxon>Eukaryota</taxon>
        <taxon>Metazoa</taxon>
        <taxon>Chordata</taxon>
        <taxon>Craniata</taxon>
        <taxon>Vertebrata</taxon>
        <taxon>Euteleostomi</taxon>
        <taxon>Lepidosauria</taxon>
        <taxon>Squamata</taxon>
        <taxon>Bifurcata</taxon>
        <taxon>Unidentata</taxon>
        <taxon>Episquamata</taxon>
        <taxon>Toxicofera</taxon>
        <taxon>Serpentes</taxon>
        <taxon>Colubroidea</taxon>
        <taxon>Elapidae</taxon>
        <taxon>Elapinae</taxon>
        <taxon>Ophiophagus</taxon>
    </lineage>
</organism>
<sequence length="221" mass="24030">MADLETREVRGDLELQRELVPKGGRSHREGPAPGHCQPALSGRGYPQEALLVGANRTSGSRVVIIGSRVSQSTPAHCCFNGPTHCSTRTPYTIADKLLSSLLLKASSGEAPATSEERLLVGTSFSLPQAEDYDDGPLPLYSSDVAGWMSGVSQVVDPACLGGSEERKAALRAAGREREMEERTGEREEREGEREGEKERGREGGRENGEREERQERKRGGR</sequence>
<reference evidence="2 3" key="1">
    <citation type="journal article" date="2013" name="Proc. Natl. Acad. Sci. U.S.A.">
        <title>The king cobra genome reveals dynamic gene evolution and adaptation in the snake venom system.</title>
        <authorList>
            <person name="Vonk F.J."/>
            <person name="Casewell N.R."/>
            <person name="Henkel C.V."/>
            <person name="Heimberg A.M."/>
            <person name="Jansen H.J."/>
            <person name="McCleary R.J."/>
            <person name="Kerkkamp H.M."/>
            <person name="Vos R.A."/>
            <person name="Guerreiro I."/>
            <person name="Calvete J.J."/>
            <person name="Wuster W."/>
            <person name="Woods A.E."/>
            <person name="Logan J.M."/>
            <person name="Harrison R.A."/>
            <person name="Castoe T.A."/>
            <person name="de Koning A.P."/>
            <person name="Pollock D.D."/>
            <person name="Yandell M."/>
            <person name="Calderon D."/>
            <person name="Renjifo C."/>
            <person name="Currier R.B."/>
            <person name="Salgado D."/>
            <person name="Pla D."/>
            <person name="Sanz L."/>
            <person name="Hyder A.S."/>
            <person name="Ribeiro J.M."/>
            <person name="Arntzen J.W."/>
            <person name="van den Thillart G.E."/>
            <person name="Boetzer M."/>
            <person name="Pirovano W."/>
            <person name="Dirks R.P."/>
            <person name="Spaink H.P."/>
            <person name="Duboule D."/>
            <person name="McGlinn E."/>
            <person name="Kini R.M."/>
            <person name="Richardson M.K."/>
        </authorList>
    </citation>
    <scope>NUCLEOTIDE SEQUENCE</scope>
    <source>
        <tissue evidence="2">Blood</tissue>
    </source>
</reference>
<keyword evidence="3" id="KW-1185">Reference proteome</keyword>
<evidence type="ECO:0000313" key="3">
    <source>
        <dbReference type="Proteomes" id="UP000018936"/>
    </source>
</evidence>
<comment type="caution">
    <text evidence="2">The sequence shown here is derived from an EMBL/GenBank/DDBJ whole genome shotgun (WGS) entry which is preliminary data.</text>
</comment>
<feature type="compositionally biased region" description="Basic and acidic residues" evidence="1">
    <location>
        <begin position="16"/>
        <end position="30"/>
    </location>
</feature>